<gene>
    <name evidence="8" type="ORF">ACFOW7_16795</name>
</gene>
<dbReference type="PANTHER" id="PTHR32322">
    <property type="entry name" value="INNER MEMBRANE TRANSPORTER"/>
    <property type="match status" value="1"/>
</dbReference>
<dbReference type="Pfam" id="PF00892">
    <property type="entry name" value="EamA"/>
    <property type="match status" value="2"/>
</dbReference>
<keyword evidence="3 6" id="KW-0812">Transmembrane</keyword>
<feature type="transmembrane region" description="Helical" evidence="6">
    <location>
        <begin position="21"/>
        <end position="41"/>
    </location>
</feature>
<evidence type="ECO:0000259" key="7">
    <source>
        <dbReference type="Pfam" id="PF00892"/>
    </source>
</evidence>
<comment type="similarity">
    <text evidence="2">Belongs to the EamA transporter family.</text>
</comment>
<proteinExistence type="inferred from homology"/>
<feature type="transmembrane region" description="Helical" evidence="6">
    <location>
        <begin position="186"/>
        <end position="209"/>
    </location>
</feature>
<feature type="transmembrane region" description="Helical" evidence="6">
    <location>
        <begin position="47"/>
        <end position="66"/>
    </location>
</feature>
<evidence type="ECO:0000313" key="8">
    <source>
        <dbReference type="EMBL" id="MFC4160995.1"/>
    </source>
</evidence>
<name>A0ABV8MUE3_9NEIS</name>
<evidence type="ECO:0000256" key="2">
    <source>
        <dbReference type="ARBA" id="ARBA00007362"/>
    </source>
</evidence>
<feature type="domain" description="EamA" evidence="7">
    <location>
        <begin position="19"/>
        <end position="151"/>
    </location>
</feature>
<feature type="domain" description="EamA" evidence="7">
    <location>
        <begin position="160"/>
        <end position="293"/>
    </location>
</feature>
<sequence length="302" mass="31183">MLGALSLIARPMTSQRLHGALLILLSSACFGVMPLFGRLAYDAGANTQAILLGRFLIAATGLAALMGWRRTTWPRGRLLLGLLAMGMLGYAGQAFCYFTALRYASASLTALLLYTYPVLVTLIAAFWLNERLTRRKIVSLLLATLGLGLTVGDALSGSWQGVAFGLTAALIYSIYIAVGSRLTPQAGAVASAAVVMAGGALMFALAAPFSPPIWPSGLSGWLAVAAIGLLCSVVAALTFFAGLSRVGAGEAAMLSTFEPVVTVALAAALLGERMSPTQWLGGAVIIAAVLLLARAPGPTLPE</sequence>
<feature type="transmembrane region" description="Helical" evidence="6">
    <location>
        <begin position="137"/>
        <end position="155"/>
    </location>
</feature>
<evidence type="ECO:0000256" key="3">
    <source>
        <dbReference type="ARBA" id="ARBA00022692"/>
    </source>
</evidence>
<dbReference type="SUPFAM" id="SSF103481">
    <property type="entry name" value="Multidrug resistance efflux transporter EmrE"/>
    <property type="match status" value="2"/>
</dbReference>
<evidence type="ECO:0000256" key="1">
    <source>
        <dbReference type="ARBA" id="ARBA00004141"/>
    </source>
</evidence>
<dbReference type="PANTHER" id="PTHR32322:SF2">
    <property type="entry name" value="EAMA DOMAIN-CONTAINING PROTEIN"/>
    <property type="match status" value="1"/>
</dbReference>
<keyword evidence="5 6" id="KW-0472">Membrane</keyword>
<dbReference type="Proteomes" id="UP001595791">
    <property type="component" value="Unassembled WGS sequence"/>
</dbReference>
<feature type="transmembrane region" description="Helical" evidence="6">
    <location>
        <begin position="78"/>
        <end position="100"/>
    </location>
</feature>
<evidence type="ECO:0000313" key="9">
    <source>
        <dbReference type="Proteomes" id="UP001595791"/>
    </source>
</evidence>
<feature type="transmembrane region" description="Helical" evidence="6">
    <location>
        <begin position="106"/>
        <end position="128"/>
    </location>
</feature>
<accession>A0ABV8MUE3</accession>
<keyword evidence="4 6" id="KW-1133">Transmembrane helix</keyword>
<evidence type="ECO:0000256" key="5">
    <source>
        <dbReference type="ARBA" id="ARBA00023136"/>
    </source>
</evidence>
<dbReference type="RefSeq" id="WP_378166432.1">
    <property type="nucleotide sequence ID" value="NZ_JBHSBU010000001.1"/>
</dbReference>
<evidence type="ECO:0000256" key="6">
    <source>
        <dbReference type="SAM" id="Phobius"/>
    </source>
</evidence>
<feature type="transmembrane region" description="Helical" evidence="6">
    <location>
        <begin position="161"/>
        <end position="179"/>
    </location>
</feature>
<comment type="caution">
    <text evidence="8">The sequence shown here is derived from an EMBL/GenBank/DDBJ whole genome shotgun (WGS) entry which is preliminary data.</text>
</comment>
<feature type="transmembrane region" description="Helical" evidence="6">
    <location>
        <begin position="221"/>
        <end position="244"/>
    </location>
</feature>
<keyword evidence="9" id="KW-1185">Reference proteome</keyword>
<organism evidence="8 9">
    <name type="scientific">Chitinimonas lacunae</name>
    <dbReference type="NCBI Taxonomy" id="1963018"/>
    <lineage>
        <taxon>Bacteria</taxon>
        <taxon>Pseudomonadati</taxon>
        <taxon>Pseudomonadota</taxon>
        <taxon>Betaproteobacteria</taxon>
        <taxon>Neisseriales</taxon>
        <taxon>Chitinibacteraceae</taxon>
        <taxon>Chitinimonas</taxon>
    </lineage>
</organism>
<dbReference type="EMBL" id="JBHSBU010000001">
    <property type="protein sequence ID" value="MFC4160995.1"/>
    <property type="molecule type" value="Genomic_DNA"/>
</dbReference>
<evidence type="ECO:0000256" key="4">
    <source>
        <dbReference type="ARBA" id="ARBA00022989"/>
    </source>
</evidence>
<dbReference type="InterPro" id="IPR050638">
    <property type="entry name" value="AA-Vitamin_Transporters"/>
</dbReference>
<dbReference type="Gene3D" id="1.10.3730.20">
    <property type="match status" value="2"/>
</dbReference>
<comment type="subcellular location">
    <subcellularLocation>
        <location evidence="1">Membrane</location>
        <topology evidence="1">Multi-pass membrane protein</topology>
    </subcellularLocation>
</comment>
<dbReference type="InterPro" id="IPR037185">
    <property type="entry name" value="EmrE-like"/>
</dbReference>
<reference evidence="9" key="1">
    <citation type="journal article" date="2019" name="Int. J. Syst. Evol. Microbiol.">
        <title>The Global Catalogue of Microorganisms (GCM) 10K type strain sequencing project: providing services to taxonomists for standard genome sequencing and annotation.</title>
        <authorList>
            <consortium name="The Broad Institute Genomics Platform"/>
            <consortium name="The Broad Institute Genome Sequencing Center for Infectious Disease"/>
            <person name="Wu L."/>
            <person name="Ma J."/>
        </authorList>
    </citation>
    <scope>NUCLEOTIDE SEQUENCE [LARGE SCALE GENOMIC DNA]</scope>
    <source>
        <strain evidence="9">LMG 29894</strain>
    </source>
</reference>
<dbReference type="InterPro" id="IPR000620">
    <property type="entry name" value="EamA_dom"/>
</dbReference>
<protein>
    <submittedName>
        <fullName evidence="8">DMT family transporter</fullName>
    </submittedName>
</protein>